<name>H6MZN4_GORPV</name>
<dbReference type="HOGENOM" id="CLU_1145925_0_0_11"/>
<dbReference type="InterPro" id="IPR043724">
    <property type="entry name" value="DUF5666"/>
</dbReference>
<dbReference type="eggNOG" id="ENOG502ZDK2">
    <property type="taxonomic scope" value="Bacteria"/>
</dbReference>
<dbReference type="Pfam" id="PF18914">
    <property type="entry name" value="DUF5666"/>
    <property type="match status" value="1"/>
</dbReference>
<dbReference type="Proteomes" id="UP000009154">
    <property type="component" value="Chromosome"/>
</dbReference>
<keyword evidence="2" id="KW-1133">Transmembrane helix</keyword>
<dbReference type="EMBL" id="CP003119">
    <property type="protein sequence ID" value="AFA72021.1"/>
    <property type="molecule type" value="Genomic_DNA"/>
</dbReference>
<feature type="compositionally biased region" description="Polar residues" evidence="1">
    <location>
        <begin position="224"/>
        <end position="242"/>
    </location>
</feature>
<sequence length="242" mass="24597">MVAMSDTENPQEPGRQPHEATPDDPTTQFGTEPMSQGANPTTPIAPSPGQPGPYAGPPPSGPPPSGPPPSMPPQGQPGTPGPAPKPSFWRSQRTALVTGVAALIIGGLIGGGIGWATGHDDSHTQPVAATAQHGKKTRHEATSAASRRGVTGQITAINGQTWTVQTRGDKTVTVDITGDTHFGTERKPQQQSDFAVGDRVVVAGTRSGDTVTARIVAKRPTPAGTATPQTSGAPAPTSAQPS</sequence>
<dbReference type="STRING" id="1112204.GPOL_c09580"/>
<organism evidence="4 5">
    <name type="scientific">Gordonia polyisoprenivorans (strain DSM 44266 / VH2)</name>
    <dbReference type="NCBI Taxonomy" id="1112204"/>
    <lineage>
        <taxon>Bacteria</taxon>
        <taxon>Bacillati</taxon>
        <taxon>Actinomycetota</taxon>
        <taxon>Actinomycetes</taxon>
        <taxon>Mycobacteriales</taxon>
        <taxon>Gordoniaceae</taxon>
        <taxon>Gordonia</taxon>
    </lineage>
</organism>
<feature type="domain" description="DUF5666" evidence="3">
    <location>
        <begin position="151"/>
        <end position="214"/>
    </location>
</feature>
<accession>H6MZN4</accession>
<evidence type="ECO:0000313" key="4">
    <source>
        <dbReference type="EMBL" id="AFA72021.1"/>
    </source>
</evidence>
<feature type="compositionally biased region" description="Polar residues" evidence="1">
    <location>
        <begin position="24"/>
        <end position="42"/>
    </location>
</feature>
<feature type="transmembrane region" description="Helical" evidence="2">
    <location>
        <begin position="95"/>
        <end position="116"/>
    </location>
</feature>
<evidence type="ECO:0000313" key="5">
    <source>
        <dbReference type="Proteomes" id="UP000009154"/>
    </source>
</evidence>
<feature type="compositionally biased region" description="Polar residues" evidence="1">
    <location>
        <begin position="1"/>
        <end position="10"/>
    </location>
</feature>
<dbReference type="AlphaFoldDB" id="H6MZN4"/>
<feature type="compositionally biased region" description="Pro residues" evidence="1">
    <location>
        <begin position="43"/>
        <end position="85"/>
    </location>
</feature>
<keyword evidence="5" id="KW-1185">Reference proteome</keyword>
<protein>
    <recommendedName>
        <fullName evidence="3">DUF5666 domain-containing protein</fullName>
    </recommendedName>
</protein>
<reference evidence="4 5" key="1">
    <citation type="journal article" date="2012" name="Appl. Environ. Microbiol.">
        <title>Involvement of two latex-clearing proteins during rubber degradation and insights into the subsequent degradation pathway revealed by the genome sequence of Gordonia polyisoprenivorans strain VH2.</title>
        <authorList>
            <person name="Hiessl S."/>
            <person name="Schuldes J."/>
            <person name="Thurmer A."/>
            <person name="Halbsguth T."/>
            <person name="Broker D."/>
            <person name="Angelov A."/>
            <person name="Liebl W."/>
            <person name="Daniel R."/>
            <person name="Steinbuchel A."/>
        </authorList>
    </citation>
    <scope>NUCLEOTIDE SEQUENCE [LARGE SCALE GENOMIC DNA]</scope>
    <source>
        <strain evidence="5">DSM 44266 / VH2</strain>
    </source>
</reference>
<feature type="region of interest" description="Disordered" evidence="1">
    <location>
        <begin position="1"/>
        <end position="88"/>
    </location>
</feature>
<keyword evidence="2" id="KW-0812">Transmembrane</keyword>
<gene>
    <name evidence="4" type="ordered locus">GPOL_c09580</name>
</gene>
<proteinExistence type="predicted"/>
<evidence type="ECO:0000256" key="2">
    <source>
        <dbReference type="SAM" id="Phobius"/>
    </source>
</evidence>
<evidence type="ECO:0000256" key="1">
    <source>
        <dbReference type="SAM" id="MobiDB-lite"/>
    </source>
</evidence>
<feature type="region of interest" description="Disordered" evidence="1">
    <location>
        <begin position="217"/>
        <end position="242"/>
    </location>
</feature>
<keyword evidence="2" id="KW-0472">Membrane</keyword>
<evidence type="ECO:0000259" key="3">
    <source>
        <dbReference type="Pfam" id="PF18914"/>
    </source>
</evidence>
<dbReference type="KEGG" id="gpo:GPOL_c09580"/>